<evidence type="ECO:0000313" key="1">
    <source>
        <dbReference type="EMBL" id="SDA49123.1"/>
    </source>
</evidence>
<accession>A0A1G5VTE2</accession>
<reference evidence="1 2" key="1">
    <citation type="submission" date="2016-10" db="EMBL/GenBank/DDBJ databases">
        <authorList>
            <person name="de Groot N.N."/>
        </authorList>
    </citation>
    <scope>NUCLEOTIDE SEQUENCE [LARGE SCALE GENOMIC DNA]</scope>
    <source>
        <strain evidence="1 2">DSM 15230</strain>
    </source>
</reference>
<name>A0A1G5VTE2_9FIRM</name>
<organism evidence="1 2">
    <name type="scientific">Allisonella histaminiformans</name>
    <dbReference type="NCBI Taxonomy" id="209880"/>
    <lineage>
        <taxon>Bacteria</taxon>
        <taxon>Bacillati</taxon>
        <taxon>Bacillota</taxon>
        <taxon>Negativicutes</taxon>
        <taxon>Veillonellales</taxon>
        <taxon>Veillonellaceae</taxon>
        <taxon>Allisonella</taxon>
    </lineage>
</organism>
<dbReference type="OrthoDB" id="1701909at2"/>
<protein>
    <submittedName>
        <fullName evidence="1">CRISPR-associated protein Csn2</fullName>
    </submittedName>
</protein>
<dbReference type="GeneID" id="87755893"/>
<dbReference type="Pfam" id="PF09711">
    <property type="entry name" value="Cas_Csn2"/>
    <property type="match status" value="1"/>
</dbReference>
<dbReference type="STRING" id="209880.SAMN02910343_00865"/>
<sequence length="223" mass="26589">MKLVHPEWETPVIFDDEHIPVMAIENAEYFYEMTNELYQQTISGEGRFVLYEDEKELEIKKNAVFINSPWDIDFENRQILKKLYECFQNAGLSEAYYKKTNQIIATVLQYVEELQQEISVPVCYDWDPDIKLFFKAVNLQVDEEGLSLVERMVEYMKICTELIGPALFIFNQFRAYLDDAQLEEFYRTILDEKIPVMLMEGREYDKIKGESWFIIDKDLCQIF</sequence>
<dbReference type="InterPro" id="IPR038600">
    <property type="entry name" value="Csn2_sf"/>
</dbReference>
<dbReference type="Gene3D" id="3.40.50.11940">
    <property type="match status" value="2"/>
</dbReference>
<proteinExistence type="predicted"/>
<dbReference type="InterPro" id="IPR010146">
    <property type="entry name" value="CRISPR-assoc_prot_Csn2-typ"/>
</dbReference>
<dbReference type="EMBL" id="FMXA01000009">
    <property type="protein sequence ID" value="SDA49123.1"/>
    <property type="molecule type" value="Genomic_DNA"/>
</dbReference>
<evidence type="ECO:0000313" key="2">
    <source>
        <dbReference type="Proteomes" id="UP000199689"/>
    </source>
</evidence>
<keyword evidence="2" id="KW-1185">Reference proteome</keyword>
<dbReference type="AlphaFoldDB" id="A0A1G5VTE2"/>
<gene>
    <name evidence="1" type="ORF">SAMN02910343_00865</name>
</gene>
<dbReference type="Proteomes" id="UP000199689">
    <property type="component" value="Unassembled WGS sequence"/>
</dbReference>
<dbReference type="NCBIfam" id="TIGR01866">
    <property type="entry name" value="cas_Csn2"/>
    <property type="match status" value="1"/>
</dbReference>
<dbReference type="RefSeq" id="WP_159427841.1">
    <property type="nucleotide sequence ID" value="NZ_FMXA01000009.1"/>
</dbReference>